<dbReference type="Pfam" id="PF04167">
    <property type="entry name" value="DUF402"/>
    <property type="match status" value="1"/>
</dbReference>
<evidence type="ECO:0000259" key="2">
    <source>
        <dbReference type="Pfam" id="PF04167"/>
    </source>
</evidence>
<dbReference type="Proteomes" id="UP001595699">
    <property type="component" value="Unassembled WGS sequence"/>
</dbReference>
<dbReference type="RefSeq" id="WP_205114044.1">
    <property type="nucleotide sequence ID" value="NZ_JAFBCM010000001.1"/>
</dbReference>
<evidence type="ECO:0000313" key="3">
    <source>
        <dbReference type="EMBL" id="MFC3761553.1"/>
    </source>
</evidence>
<gene>
    <name evidence="3" type="ORF">ACFOUW_11950</name>
</gene>
<dbReference type="InterPro" id="IPR035930">
    <property type="entry name" value="FomD-like_sf"/>
</dbReference>
<feature type="domain" description="DUF402" evidence="2">
    <location>
        <begin position="61"/>
        <end position="168"/>
    </location>
</feature>
<reference evidence="4" key="1">
    <citation type="journal article" date="2019" name="Int. J. Syst. Evol. Microbiol.">
        <title>The Global Catalogue of Microorganisms (GCM) 10K type strain sequencing project: providing services to taxonomists for standard genome sequencing and annotation.</title>
        <authorList>
            <consortium name="The Broad Institute Genomics Platform"/>
            <consortium name="The Broad Institute Genome Sequencing Center for Infectious Disease"/>
            <person name="Wu L."/>
            <person name="Ma J."/>
        </authorList>
    </citation>
    <scope>NUCLEOTIDE SEQUENCE [LARGE SCALE GENOMIC DNA]</scope>
    <source>
        <strain evidence="4">CGMCC 4.7241</strain>
    </source>
</reference>
<evidence type="ECO:0000256" key="1">
    <source>
        <dbReference type="ARBA" id="ARBA00022801"/>
    </source>
</evidence>
<organism evidence="3 4">
    <name type="scientific">Tenggerimyces flavus</name>
    <dbReference type="NCBI Taxonomy" id="1708749"/>
    <lineage>
        <taxon>Bacteria</taxon>
        <taxon>Bacillati</taxon>
        <taxon>Actinomycetota</taxon>
        <taxon>Actinomycetes</taxon>
        <taxon>Propionibacteriales</taxon>
        <taxon>Nocardioidaceae</taxon>
        <taxon>Tenggerimyces</taxon>
    </lineage>
</organism>
<name>A0ABV7Y9Z2_9ACTN</name>
<keyword evidence="4" id="KW-1185">Reference proteome</keyword>
<dbReference type="PANTHER" id="PTHR39159:SF1">
    <property type="entry name" value="UPF0374 PROTEIN YGAC"/>
    <property type="match status" value="1"/>
</dbReference>
<dbReference type="PANTHER" id="PTHR39159">
    <property type="match status" value="1"/>
</dbReference>
<comment type="caution">
    <text evidence="3">The sequence shown here is derived from an EMBL/GenBank/DDBJ whole genome shotgun (WGS) entry which is preliminary data.</text>
</comment>
<dbReference type="InterPro" id="IPR050212">
    <property type="entry name" value="Ntdp-like"/>
</dbReference>
<dbReference type="InterPro" id="IPR007295">
    <property type="entry name" value="DUF402"/>
</dbReference>
<dbReference type="Gene3D" id="2.40.380.10">
    <property type="entry name" value="FomD-like"/>
    <property type="match status" value="1"/>
</dbReference>
<dbReference type="SUPFAM" id="SSF159234">
    <property type="entry name" value="FomD-like"/>
    <property type="match status" value="1"/>
</dbReference>
<evidence type="ECO:0000313" key="4">
    <source>
        <dbReference type="Proteomes" id="UP001595699"/>
    </source>
</evidence>
<protein>
    <submittedName>
        <fullName evidence="3">DUF402 domain-containing protein</fullName>
    </submittedName>
</protein>
<dbReference type="EMBL" id="JBHRZH010000009">
    <property type="protein sequence ID" value="MFC3761553.1"/>
    <property type="molecule type" value="Genomic_DNA"/>
</dbReference>
<accession>A0ABV7Y9Z2</accession>
<proteinExistence type="predicted"/>
<keyword evidence="1" id="KW-0378">Hydrolase</keyword>
<sequence>MGWQAGEHVVRREVWNGGVWAAMDVVVVRDEPDLLAVFTPTGAPMGYAAGDWPTADGLHPWHDKPRWHGHGCLQLLWPHEDYSVWVFWSGPDRAFDSWYVNLQAPFVRTDLGFDTLDHEVDVVARPDGKVELKDVDAIAECVRHGRFTEEFAVAMVERGRTLADRLVAKGIWWDPRWATWTPPAEWEPREKLPAGWDVLGMRDAATDVDVRS</sequence>